<name>A0A7L7LDX5_9BACT</name>
<evidence type="ECO:0000313" key="2">
    <source>
        <dbReference type="Proteomes" id="UP000514509"/>
    </source>
</evidence>
<reference evidence="1 2" key="2">
    <citation type="submission" date="2020-08" db="EMBL/GenBank/DDBJ databases">
        <title>Adhaeribacter dokdonensis sp. nov., isolated from the rhizosphere of Elymus tsukushiensis, a plant native to the Dokdo Islands, Republic of Korea.</title>
        <authorList>
            <person name="Ghim S.Y."/>
        </authorList>
    </citation>
    <scope>NUCLEOTIDE SEQUENCE [LARGE SCALE GENOMIC DNA]</scope>
    <source>
        <strain evidence="1 2">KUDC8001</strain>
    </source>
</reference>
<organism evidence="1 2">
    <name type="scientific">Adhaeribacter radiodurans</name>
    <dbReference type="NCBI Taxonomy" id="2745197"/>
    <lineage>
        <taxon>Bacteria</taxon>
        <taxon>Pseudomonadati</taxon>
        <taxon>Bacteroidota</taxon>
        <taxon>Cytophagia</taxon>
        <taxon>Cytophagales</taxon>
        <taxon>Hymenobacteraceae</taxon>
        <taxon>Adhaeribacter</taxon>
    </lineage>
</organism>
<dbReference type="Gene3D" id="2.60.120.10">
    <property type="entry name" value="Jelly Rolls"/>
    <property type="match status" value="1"/>
</dbReference>
<dbReference type="Proteomes" id="UP000514509">
    <property type="component" value="Chromosome"/>
</dbReference>
<dbReference type="KEGG" id="add:HUW48_22475"/>
<evidence type="ECO:0000313" key="1">
    <source>
        <dbReference type="EMBL" id="QMU30619.1"/>
    </source>
</evidence>
<dbReference type="EMBL" id="CP055153">
    <property type="protein sequence ID" value="QMU30619.1"/>
    <property type="molecule type" value="Genomic_DNA"/>
</dbReference>
<dbReference type="InterPro" id="IPR014710">
    <property type="entry name" value="RmlC-like_jellyroll"/>
</dbReference>
<keyword evidence="2" id="KW-1185">Reference proteome</keyword>
<dbReference type="SUPFAM" id="SSF51182">
    <property type="entry name" value="RmlC-like cupins"/>
    <property type="match status" value="1"/>
</dbReference>
<gene>
    <name evidence="1" type="ORF">HUW48_22475</name>
</gene>
<accession>A0A7L7LDX5</accession>
<proteinExistence type="predicted"/>
<dbReference type="InterPro" id="IPR011051">
    <property type="entry name" value="RmlC_Cupin_sf"/>
</dbReference>
<protein>
    <recommendedName>
        <fullName evidence="3">Cupin domain-containing protein</fullName>
    </recommendedName>
</protein>
<reference evidence="1 2" key="1">
    <citation type="submission" date="2020-06" db="EMBL/GenBank/DDBJ databases">
        <authorList>
            <person name="Hwang Y.J."/>
        </authorList>
    </citation>
    <scope>NUCLEOTIDE SEQUENCE [LARGE SCALE GENOMIC DNA]</scope>
    <source>
        <strain evidence="1 2">KUDC8001</strain>
    </source>
</reference>
<evidence type="ECO:0008006" key="3">
    <source>
        <dbReference type="Google" id="ProtNLM"/>
    </source>
</evidence>
<dbReference type="AlphaFoldDB" id="A0A7L7LDX5"/>
<sequence>MKINKEDIPVTMQAPGTIMRGLPGYGGMTVAFNQMPAGTDLAPLFQGLKNNSCQCPHWGYVLEGAVRMKYDDGSEELLTTGDVFYMQPGHTAVVEQDTKLIDFSPEAELKEVMNHIAKKMAEFS</sequence>